<dbReference type="Pfam" id="PF01769">
    <property type="entry name" value="MgtE"/>
    <property type="match status" value="1"/>
</dbReference>
<dbReference type="AlphaFoldDB" id="A0A2R8BNA8"/>
<evidence type="ECO:0000256" key="2">
    <source>
        <dbReference type="ARBA" id="ARBA00009749"/>
    </source>
</evidence>
<dbReference type="Proteomes" id="UP000244924">
    <property type="component" value="Unassembled WGS sequence"/>
</dbReference>
<dbReference type="SMART" id="SM00924">
    <property type="entry name" value="MgtE_N"/>
    <property type="match status" value="1"/>
</dbReference>
<dbReference type="InterPro" id="IPR046342">
    <property type="entry name" value="CBS_dom_sf"/>
</dbReference>
<dbReference type="Gene3D" id="1.10.357.20">
    <property type="entry name" value="SLC41 divalent cation transporters, integral membrane domain"/>
    <property type="match status" value="1"/>
</dbReference>
<evidence type="ECO:0000313" key="12">
    <source>
        <dbReference type="Proteomes" id="UP000244924"/>
    </source>
</evidence>
<dbReference type="SMART" id="SM00116">
    <property type="entry name" value="CBS"/>
    <property type="match status" value="2"/>
</dbReference>
<dbReference type="PANTHER" id="PTHR41394">
    <property type="entry name" value="MAGNESIUM TRANSPORTER MGTE"/>
    <property type="match status" value="1"/>
</dbReference>
<gene>
    <name evidence="11" type="primary">mgtE_3</name>
    <name evidence="11" type="ORF">DEA8626_03953</name>
</gene>
<keyword evidence="3" id="KW-0813">Transport</keyword>
<organism evidence="11 12">
    <name type="scientific">Albidovulum aquaemixtae</name>
    <dbReference type="NCBI Taxonomy" id="1542388"/>
    <lineage>
        <taxon>Bacteria</taxon>
        <taxon>Pseudomonadati</taxon>
        <taxon>Pseudomonadota</taxon>
        <taxon>Alphaproteobacteria</taxon>
        <taxon>Rhodobacterales</taxon>
        <taxon>Paracoccaceae</taxon>
        <taxon>Albidovulum</taxon>
    </lineage>
</organism>
<name>A0A2R8BNA8_9RHOB</name>
<dbReference type="Pfam" id="PF00571">
    <property type="entry name" value="CBS"/>
    <property type="match status" value="2"/>
</dbReference>
<dbReference type="EMBL" id="OMOQ01000006">
    <property type="protein sequence ID" value="SPH24920.1"/>
    <property type="molecule type" value="Genomic_DNA"/>
</dbReference>
<keyword evidence="8" id="KW-0129">CBS domain</keyword>
<dbReference type="SUPFAM" id="SSF54631">
    <property type="entry name" value="CBS-domain pair"/>
    <property type="match status" value="1"/>
</dbReference>
<dbReference type="SUPFAM" id="SSF161093">
    <property type="entry name" value="MgtE membrane domain-like"/>
    <property type="match status" value="1"/>
</dbReference>
<proteinExistence type="inferred from homology"/>
<dbReference type="SUPFAM" id="SSF158791">
    <property type="entry name" value="MgtE N-terminal domain-like"/>
    <property type="match status" value="1"/>
</dbReference>
<dbReference type="Gene3D" id="1.25.60.10">
    <property type="entry name" value="MgtE N-terminal domain-like"/>
    <property type="match status" value="1"/>
</dbReference>
<dbReference type="PROSITE" id="PS51371">
    <property type="entry name" value="CBS"/>
    <property type="match status" value="1"/>
</dbReference>
<evidence type="ECO:0000256" key="9">
    <source>
        <dbReference type="SAM" id="Phobius"/>
    </source>
</evidence>
<evidence type="ECO:0000256" key="1">
    <source>
        <dbReference type="ARBA" id="ARBA00004141"/>
    </source>
</evidence>
<dbReference type="Pfam" id="PF03448">
    <property type="entry name" value="MgtE_N"/>
    <property type="match status" value="1"/>
</dbReference>
<sequence>MAQGEPIDLAERQDDLEDRLKGAVDAGDANAIAALLEPLPLSDALREVLNLAAGDRDAVLSLLPAELAAGLIEEAPNAMATDLVERLSAARAAEIIDELDSDVQADLIGELDREDADAILARMDAGDAAEVRRLVEYDDDTAGGLMVAEAFSFPDSATVGAVLRDFVSGDEDFERYRGQHPYIVDVDGRPVGVVSLRGLLTARRGALLSSIMVPPLTVRTDTPLLELQDIFDEHPFLGLPVVDAQGLLVGALSRSAVDAAALEQAEGVNLKLQGIVGDELRSMPLGIRSRRRLAWLSANIVLNIIAASVIAAYEETLAAVIAIAIFLPMVSDMSGCSGNQAVAVTMRELALGLVRPADALRVWVKEASVGVINGLALGCLIGVVAWIWKENAWLGLVIGLALALNTVIAVSIGGVVPLMLKRIGQDPAVASGPLLTTITDMAGFFLVLSLASLMMPLLVR</sequence>
<dbReference type="InterPro" id="IPR000644">
    <property type="entry name" value="CBS_dom"/>
</dbReference>
<keyword evidence="6 9" id="KW-1133">Transmembrane helix</keyword>
<keyword evidence="4 9" id="KW-0812">Transmembrane</keyword>
<dbReference type="Gene3D" id="3.10.580.10">
    <property type="entry name" value="CBS-domain"/>
    <property type="match status" value="1"/>
</dbReference>
<evidence type="ECO:0000256" key="7">
    <source>
        <dbReference type="ARBA" id="ARBA00023136"/>
    </source>
</evidence>
<feature type="transmembrane region" description="Helical" evidence="9">
    <location>
        <begin position="293"/>
        <end position="313"/>
    </location>
</feature>
<comment type="subcellular location">
    <subcellularLocation>
        <location evidence="1">Membrane</location>
        <topology evidence="1">Multi-pass membrane protein</topology>
    </subcellularLocation>
</comment>
<keyword evidence="12" id="KW-1185">Reference proteome</keyword>
<feature type="transmembrane region" description="Helical" evidence="9">
    <location>
        <begin position="394"/>
        <end position="420"/>
    </location>
</feature>
<dbReference type="OrthoDB" id="9790355at2"/>
<dbReference type="RefSeq" id="WP_108854925.1">
    <property type="nucleotide sequence ID" value="NZ_OMOQ01000006.1"/>
</dbReference>
<dbReference type="InterPro" id="IPR006667">
    <property type="entry name" value="SLC41_membr_dom"/>
</dbReference>
<dbReference type="GO" id="GO:0008324">
    <property type="term" value="F:monoatomic cation transmembrane transporter activity"/>
    <property type="evidence" value="ECO:0007669"/>
    <property type="project" value="InterPro"/>
</dbReference>
<evidence type="ECO:0000256" key="6">
    <source>
        <dbReference type="ARBA" id="ARBA00022989"/>
    </source>
</evidence>
<comment type="similarity">
    <text evidence="2">Belongs to the SLC41A transporter family.</text>
</comment>
<reference evidence="11 12" key="1">
    <citation type="submission" date="2018-03" db="EMBL/GenBank/DDBJ databases">
        <authorList>
            <person name="Keele B.F."/>
        </authorList>
    </citation>
    <scope>NUCLEOTIDE SEQUENCE [LARGE SCALE GENOMIC DNA]</scope>
    <source>
        <strain evidence="11 12">CECT 8626</strain>
    </source>
</reference>
<evidence type="ECO:0000256" key="5">
    <source>
        <dbReference type="ARBA" id="ARBA00022842"/>
    </source>
</evidence>
<dbReference type="InterPro" id="IPR036739">
    <property type="entry name" value="SLC41_membr_dom_sf"/>
</dbReference>
<evidence type="ECO:0000256" key="8">
    <source>
        <dbReference type="PROSITE-ProRule" id="PRU00703"/>
    </source>
</evidence>
<protein>
    <submittedName>
        <fullName evidence="11">Magnesium transporter MgtE</fullName>
    </submittedName>
</protein>
<evidence type="ECO:0000313" key="11">
    <source>
        <dbReference type="EMBL" id="SPH24920.1"/>
    </source>
</evidence>
<evidence type="ECO:0000256" key="4">
    <source>
        <dbReference type="ARBA" id="ARBA00022692"/>
    </source>
</evidence>
<feature type="transmembrane region" description="Helical" evidence="9">
    <location>
        <begin position="367"/>
        <end position="388"/>
    </location>
</feature>
<dbReference type="PANTHER" id="PTHR41394:SF5">
    <property type="entry name" value="SLC41A_MGTE INTEGRAL MEMBRANE DOMAIN-CONTAINING PROTEIN"/>
    <property type="match status" value="1"/>
</dbReference>
<feature type="domain" description="CBS" evidence="10">
    <location>
        <begin position="208"/>
        <end position="267"/>
    </location>
</feature>
<evidence type="ECO:0000259" key="10">
    <source>
        <dbReference type="PROSITE" id="PS51371"/>
    </source>
</evidence>
<evidence type="ECO:0000256" key="3">
    <source>
        <dbReference type="ARBA" id="ARBA00022448"/>
    </source>
</evidence>
<feature type="transmembrane region" description="Helical" evidence="9">
    <location>
        <begin position="319"/>
        <end position="346"/>
    </location>
</feature>
<accession>A0A2R8BNA8</accession>
<keyword evidence="7 9" id="KW-0472">Membrane</keyword>
<dbReference type="InterPro" id="IPR006668">
    <property type="entry name" value="Mg_transptr_MgtE_intracell_dom"/>
</dbReference>
<dbReference type="InterPro" id="IPR038076">
    <property type="entry name" value="MgtE_N_sf"/>
</dbReference>
<keyword evidence="5" id="KW-0460">Magnesium</keyword>
<dbReference type="GO" id="GO:0016020">
    <property type="term" value="C:membrane"/>
    <property type="evidence" value="ECO:0007669"/>
    <property type="project" value="UniProtKB-SubCell"/>
</dbReference>